<evidence type="ECO:0000256" key="4">
    <source>
        <dbReference type="ARBA" id="ARBA00022889"/>
    </source>
</evidence>
<dbReference type="GO" id="GO:0007155">
    <property type="term" value="P:cell adhesion"/>
    <property type="evidence" value="ECO:0007669"/>
    <property type="project" value="UniProtKB-KW"/>
</dbReference>
<evidence type="ECO:0000256" key="3">
    <source>
        <dbReference type="ARBA" id="ARBA00022692"/>
    </source>
</evidence>
<keyword evidence="6 7" id="KW-0472">Membrane</keyword>
<keyword evidence="3 7" id="KW-0812">Transmembrane</keyword>
<comment type="subcellular location">
    <subcellularLocation>
        <location evidence="1">Membrane</location>
        <topology evidence="1">Multi-pass membrane protein</topology>
    </subcellularLocation>
</comment>
<comment type="similarity">
    <text evidence="2">Belongs to the ninjurin family.</text>
</comment>
<protein>
    <submittedName>
        <fullName evidence="9">Ninjurin-1 isoform X1</fullName>
    </submittedName>
</protein>
<feature type="transmembrane region" description="Helical" evidence="7">
    <location>
        <begin position="138"/>
        <end position="162"/>
    </location>
</feature>
<gene>
    <name evidence="9" type="primary">LOC105271622</name>
</gene>
<dbReference type="OrthoDB" id="6114058at2759"/>
<evidence type="ECO:0000313" key="8">
    <source>
        <dbReference type="Proteomes" id="UP000694866"/>
    </source>
</evidence>
<dbReference type="GO" id="GO:0016020">
    <property type="term" value="C:membrane"/>
    <property type="evidence" value="ECO:0007669"/>
    <property type="project" value="UniProtKB-SubCell"/>
</dbReference>
<dbReference type="InterPro" id="IPR007007">
    <property type="entry name" value="Ninjurin"/>
</dbReference>
<dbReference type="Pfam" id="PF04923">
    <property type="entry name" value="Ninjurin"/>
    <property type="match status" value="1"/>
</dbReference>
<keyword evidence="5 7" id="KW-1133">Transmembrane helix</keyword>
<keyword evidence="4" id="KW-0130">Cell adhesion</keyword>
<evidence type="ECO:0000313" key="9">
    <source>
        <dbReference type="RefSeq" id="XP_011311582.1"/>
    </source>
</evidence>
<keyword evidence="8" id="KW-1185">Reference proteome</keyword>
<dbReference type="GO" id="GO:0042246">
    <property type="term" value="P:tissue regeneration"/>
    <property type="evidence" value="ECO:0007669"/>
    <property type="project" value="InterPro"/>
</dbReference>
<dbReference type="PANTHER" id="PTHR12316:SF20">
    <property type="entry name" value="NINJURIN-A"/>
    <property type="match status" value="1"/>
</dbReference>
<evidence type="ECO:0000256" key="6">
    <source>
        <dbReference type="ARBA" id="ARBA00023136"/>
    </source>
</evidence>
<name>A0A9R1TL72_9HYME</name>
<dbReference type="RefSeq" id="XP_011311582.1">
    <property type="nucleotide sequence ID" value="XM_011313280.1"/>
</dbReference>
<proteinExistence type="inferred from homology"/>
<dbReference type="AlphaFoldDB" id="A0A9R1TL72"/>
<evidence type="ECO:0000256" key="2">
    <source>
        <dbReference type="ARBA" id="ARBA00008141"/>
    </source>
</evidence>
<dbReference type="PANTHER" id="PTHR12316">
    <property type="entry name" value="NINJURIN-RELATED"/>
    <property type="match status" value="1"/>
</dbReference>
<evidence type="ECO:0000256" key="7">
    <source>
        <dbReference type="SAM" id="Phobius"/>
    </source>
</evidence>
<dbReference type="KEGG" id="fas:105271622"/>
<dbReference type="Proteomes" id="UP000694866">
    <property type="component" value="Unplaced"/>
</dbReference>
<evidence type="ECO:0000256" key="5">
    <source>
        <dbReference type="ARBA" id="ARBA00022989"/>
    </source>
</evidence>
<organism evidence="8 9">
    <name type="scientific">Fopius arisanus</name>
    <dbReference type="NCBI Taxonomy" id="64838"/>
    <lineage>
        <taxon>Eukaryota</taxon>
        <taxon>Metazoa</taxon>
        <taxon>Ecdysozoa</taxon>
        <taxon>Arthropoda</taxon>
        <taxon>Hexapoda</taxon>
        <taxon>Insecta</taxon>
        <taxon>Pterygota</taxon>
        <taxon>Neoptera</taxon>
        <taxon>Endopterygota</taxon>
        <taxon>Hymenoptera</taxon>
        <taxon>Apocrita</taxon>
        <taxon>Ichneumonoidea</taxon>
        <taxon>Braconidae</taxon>
        <taxon>Opiinae</taxon>
        <taxon>Fopius</taxon>
    </lineage>
</organism>
<reference evidence="9" key="1">
    <citation type="submission" date="2025-08" db="UniProtKB">
        <authorList>
            <consortium name="RefSeq"/>
        </authorList>
    </citation>
    <scope>IDENTIFICATION</scope>
    <source>
        <strain evidence="9">USDA-PBARC FA_bdor</strain>
        <tissue evidence="9">Whole organism</tissue>
    </source>
</reference>
<dbReference type="GeneID" id="105271622"/>
<sequence>MWLIRLLMNREDSPGRPYDDDAVMSYIDDELELSNRRSTENRQSLPLLETDNTFNPPPTYGPEVDDLVPPGKPGIDEGLLPPRPFTPHPSNGAIPQVPFDVNVYQQKKTLAQGMMDLALISANANQLRYVLGSKNHPFYLASLVMICMSLSLQIAVGIGLIWNSRYDVKEDDQVIRANRANNWTVIGVFLVTILNVFISSFGVIDPPDVVTISLKNANDDDSIEPLNRIGYLNQSIS</sequence>
<accession>A0A9R1TL72</accession>
<feature type="transmembrane region" description="Helical" evidence="7">
    <location>
        <begin position="182"/>
        <end position="204"/>
    </location>
</feature>
<evidence type="ECO:0000256" key="1">
    <source>
        <dbReference type="ARBA" id="ARBA00004141"/>
    </source>
</evidence>